<name>A0A9P6NPK2_9BASI</name>
<accession>A0A9P6NPK2</accession>
<organism evidence="2 3">
    <name type="scientific">Cronartium quercuum f. sp. fusiforme G11</name>
    <dbReference type="NCBI Taxonomy" id="708437"/>
    <lineage>
        <taxon>Eukaryota</taxon>
        <taxon>Fungi</taxon>
        <taxon>Dikarya</taxon>
        <taxon>Basidiomycota</taxon>
        <taxon>Pucciniomycotina</taxon>
        <taxon>Pucciniomycetes</taxon>
        <taxon>Pucciniales</taxon>
        <taxon>Coleosporiaceae</taxon>
        <taxon>Cronartium</taxon>
    </lineage>
</organism>
<dbReference type="Proteomes" id="UP000886653">
    <property type="component" value="Unassembled WGS sequence"/>
</dbReference>
<gene>
    <name evidence="2" type="ORF">CROQUDRAFT_39436</name>
</gene>
<keyword evidence="1" id="KW-0812">Transmembrane</keyword>
<dbReference type="AlphaFoldDB" id="A0A9P6NPK2"/>
<keyword evidence="1" id="KW-0472">Membrane</keyword>
<keyword evidence="3" id="KW-1185">Reference proteome</keyword>
<comment type="caution">
    <text evidence="2">The sequence shown here is derived from an EMBL/GenBank/DDBJ whole genome shotgun (WGS) entry which is preliminary data.</text>
</comment>
<dbReference type="EMBL" id="MU167225">
    <property type="protein sequence ID" value="KAG0149714.1"/>
    <property type="molecule type" value="Genomic_DNA"/>
</dbReference>
<evidence type="ECO:0000313" key="3">
    <source>
        <dbReference type="Proteomes" id="UP000886653"/>
    </source>
</evidence>
<reference evidence="2" key="1">
    <citation type="submission" date="2013-11" db="EMBL/GenBank/DDBJ databases">
        <title>Genome sequence of the fusiform rust pathogen reveals effectors for host alternation and coevolution with pine.</title>
        <authorList>
            <consortium name="DOE Joint Genome Institute"/>
            <person name="Smith K."/>
            <person name="Pendleton A."/>
            <person name="Kubisiak T."/>
            <person name="Anderson C."/>
            <person name="Salamov A."/>
            <person name="Aerts A."/>
            <person name="Riley R."/>
            <person name="Clum A."/>
            <person name="Lindquist E."/>
            <person name="Ence D."/>
            <person name="Campbell M."/>
            <person name="Kronenberg Z."/>
            <person name="Feau N."/>
            <person name="Dhillon B."/>
            <person name="Hamelin R."/>
            <person name="Burleigh J."/>
            <person name="Smith J."/>
            <person name="Yandell M."/>
            <person name="Nelson C."/>
            <person name="Grigoriev I."/>
            <person name="Davis J."/>
        </authorList>
    </citation>
    <scope>NUCLEOTIDE SEQUENCE</scope>
    <source>
        <strain evidence="2">G11</strain>
    </source>
</reference>
<protein>
    <submittedName>
        <fullName evidence="2">Uncharacterized protein</fullName>
    </submittedName>
</protein>
<sequence length="53" mass="6006">LESDSFKWMKDMVIGMFYQVGAPVSGPFSMEMVNIALNMKYKMNKGEYSMGDA</sequence>
<feature type="non-terminal residue" evidence="2">
    <location>
        <position position="1"/>
    </location>
</feature>
<keyword evidence="1" id="KW-1133">Transmembrane helix</keyword>
<evidence type="ECO:0000256" key="1">
    <source>
        <dbReference type="SAM" id="Phobius"/>
    </source>
</evidence>
<evidence type="ECO:0000313" key="2">
    <source>
        <dbReference type="EMBL" id="KAG0149714.1"/>
    </source>
</evidence>
<proteinExistence type="predicted"/>
<feature type="transmembrane region" description="Helical" evidence="1">
    <location>
        <begin position="12"/>
        <end position="37"/>
    </location>
</feature>